<name>A0A9N8V7V7_9GLOM</name>
<evidence type="ECO:0000313" key="1">
    <source>
        <dbReference type="EMBL" id="CAG8446923.1"/>
    </source>
</evidence>
<reference evidence="1" key="1">
    <citation type="submission" date="2021-06" db="EMBL/GenBank/DDBJ databases">
        <authorList>
            <person name="Kallberg Y."/>
            <person name="Tangrot J."/>
            <person name="Rosling A."/>
        </authorList>
    </citation>
    <scope>NUCLEOTIDE SEQUENCE</scope>
    <source>
        <strain evidence="1">AZ414A</strain>
    </source>
</reference>
<dbReference type="Proteomes" id="UP000789706">
    <property type="component" value="Unassembled WGS sequence"/>
</dbReference>
<accession>A0A9N8V7V7</accession>
<dbReference type="AlphaFoldDB" id="A0A9N8V7V7"/>
<gene>
    <name evidence="1" type="ORF">DEBURN_LOCUS1858</name>
</gene>
<evidence type="ECO:0000313" key="2">
    <source>
        <dbReference type="Proteomes" id="UP000789706"/>
    </source>
</evidence>
<protein>
    <submittedName>
        <fullName evidence="1">11157_t:CDS:1</fullName>
    </submittedName>
</protein>
<sequence length="41" mass="4682">MFTSDIWSSAIAYFDDLNILEQILSEWSQTVGEESCRVSIP</sequence>
<proteinExistence type="predicted"/>
<keyword evidence="2" id="KW-1185">Reference proteome</keyword>
<dbReference type="EMBL" id="CAJVPK010000091">
    <property type="protein sequence ID" value="CAG8446923.1"/>
    <property type="molecule type" value="Genomic_DNA"/>
</dbReference>
<comment type="caution">
    <text evidence="1">The sequence shown here is derived from an EMBL/GenBank/DDBJ whole genome shotgun (WGS) entry which is preliminary data.</text>
</comment>
<organism evidence="1 2">
    <name type="scientific">Diversispora eburnea</name>
    <dbReference type="NCBI Taxonomy" id="1213867"/>
    <lineage>
        <taxon>Eukaryota</taxon>
        <taxon>Fungi</taxon>
        <taxon>Fungi incertae sedis</taxon>
        <taxon>Mucoromycota</taxon>
        <taxon>Glomeromycotina</taxon>
        <taxon>Glomeromycetes</taxon>
        <taxon>Diversisporales</taxon>
        <taxon>Diversisporaceae</taxon>
        <taxon>Diversispora</taxon>
    </lineage>
</organism>
<feature type="non-terminal residue" evidence="1">
    <location>
        <position position="41"/>
    </location>
</feature>